<accession>A0A5B7HAD1</accession>
<keyword evidence="4" id="KW-1185">Reference proteome</keyword>
<feature type="compositionally biased region" description="Basic residues" evidence="1">
    <location>
        <begin position="173"/>
        <end position="185"/>
    </location>
</feature>
<dbReference type="AlphaFoldDB" id="A0A5B7HAD1"/>
<feature type="region of interest" description="Disordered" evidence="1">
    <location>
        <begin position="164"/>
        <end position="185"/>
    </location>
</feature>
<evidence type="ECO:0000313" key="4">
    <source>
        <dbReference type="Proteomes" id="UP000324222"/>
    </source>
</evidence>
<keyword evidence="2" id="KW-0732">Signal</keyword>
<proteinExistence type="predicted"/>
<dbReference type="EMBL" id="VSRR010024020">
    <property type="protein sequence ID" value="MPC65928.1"/>
    <property type="molecule type" value="Genomic_DNA"/>
</dbReference>
<feature type="region of interest" description="Disordered" evidence="1">
    <location>
        <begin position="19"/>
        <end position="61"/>
    </location>
</feature>
<feature type="chain" id="PRO_5022979489" evidence="2">
    <location>
        <begin position="18"/>
        <end position="232"/>
    </location>
</feature>
<comment type="caution">
    <text evidence="3">The sequence shown here is derived from an EMBL/GenBank/DDBJ whole genome shotgun (WGS) entry which is preliminary data.</text>
</comment>
<evidence type="ECO:0000256" key="1">
    <source>
        <dbReference type="SAM" id="MobiDB-lite"/>
    </source>
</evidence>
<evidence type="ECO:0000313" key="3">
    <source>
        <dbReference type="EMBL" id="MPC65928.1"/>
    </source>
</evidence>
<protein>
    <submittedName>
        <fullName evidence="3">Uncharacterized protein</fullName>
    </submittedName>
</protein>
<gene>
    <name evidence="3" type="ORF">E2C01_060065</name>
</gene>
<evidence type="ECO:0000256" key="2">
    <source>
        <dbReference type="SAM" id="SignalP"/>
    </source>
</evidence>
<feature type="signal peptide" evidence="2">
    <location>
        <begin position="1"/>
        <end position="17"/>
    </location>
</feature>
<dbReference type="Proteomes" id="UP000324222">
    <property type="component" value="Unassembled WGS sequence"/>
</dbReference>
<sequence length="232" mass="25043">MTPGCTLLLLLVSPAHSTAPQRSALRQGAGAEGRSLPCCAPPPSRPPVIRRPARHRNWRRRRPARAVWLAAEGDAPPSAAPPGAPPPPSVPWVCSPGAPGGRRVVYRVGVALRLVSVCLVLHRAAACGARRGEGRRAGRRARQPPGRVAQLALLWDNTTTDSSSSSLASSSSSHHHHHLHHHYHHHLLPPPPCPLPPPSPLIPSSRRLTSSTWFKIFCLVVFTTKNQSCCFK</sequence>
<feature type="compositionally biased region" description="Basic residues" evidence="1">
    <location>
        <begin position="51"/>
        <end position="61"/>
    </location>
</feature>
<organism evidence="3 4">
    <name type="scientific">Portunus trituberculatus</name>
    <name type="common">Swimming crab</name>
    <name type="synonym">Neptunus trituberculatus</name>
    <dbReference type="NCBI Taxonomy" id="210409"/>
    <lineage>
        <taxon>Eukaryota</taxon>
        <taxon>Metazoa</taxon>
        <taxon>Ecdysozoa</taxon>
        <taxon>Arthropoda</taxon>
        <taxon>Crustacea</taxon>
        <taxon>Multicrustacea</taxon>
        <taxon>Malacostraca</taxon>
        <taxon>Eumalacostraca</taxon>
        <taxon>Eucarida</taxon>
        <taxon>Decapoda</taxon>
        <taxon>Pleocyemata</taxon>
        <taxon>Brachyura</taxon>
        <taxon>Eubrachyura</taxon>
        <taxon>Portunoidea</taxon>
        <taxon>Portunidae</taxon>
        <taxon>Portuninae</taxon>
        <taxon>Portunus</taxon>
    </lineage>
</organism>
<name>A0A5B7HAD1_PORTR</name>
<reference evidence="3 4" key="1">
    <citation type="submission" date="2019-05" db="EMBL/GenBank/DDBJ databases">
        <title>Another draft genome of Portunus trituberculatus and its Hox gene families provides insights of decapod evolution.</title>
        <authorList>
            <person name="Jeong J.-H."/>
            <person name="Song I."/>
            <person name="Kim S."/>
            <person name="Choi T."/>
            <person name="Kim D."/>
            <person name="Ryu S."/>
            <person name="Kim W."/>
        </authorList>
    </citation>
    <scope>NUCLEOTIDE SEQUENCE [LARGE SCALE GENOMIC DNA]</scope>
    <source>
        <tissue evidence="3">Muscle</tissue>
    </source>
</reference>